<feature type="coiled-coil region" evidence="3">
    <location>
        <begin position="155"/>
        <end position="206"/>
    </location>
</feature>
<comment type="caution">
    <text evidence="5">The sequence shown here is derived from an EMBL/GenBank/DDBJ whole genome shotgun (WGS) entry which is preliminary data.</text>
</comment>
<sequence>MCGKLFLIHAGIILGNSHSIKLFHYLCQASYLITQSQFIEIFVLKSSRLSLFFHFKDSLNPKINYLSFMDSQNDECVGSNSGQDNEEEQIYQHSVEQVIEKLEEVFNQMPNPGNHVIEELSEELGLDATQVTLISNMVNHLKEDPEKYFESEVDNRELEIENEMIIRKNKLLKERMMNRICPTCNIKKLREQNALLKMELEMWSRIVQIEKEKHEKK</sequence>
<feature type="domain" description="Homeobox" evidence="4">
    <location>
        <begin position="97"/>
        <end position="132"/>
    </location>
</feature>
<evidence type="ECO:0000256" key="2">
    <source>
        <dbReference type="RuleBase" id="RU000682"/>
    </source>
</evidence>
<organism evidence="5 6">
    <name type="scientific">Anisodus tanguticus</name>
    <dbReference type="NCBI Taxonomy" id="243964"/>
    <lineage>
        <taxon>Eukaryota</taxon>
        <taxon>Viridiplantae</taxon>
        <taxon>Streptophyta</taxon>
        <taxon>Embryophyta</taxon>
        <taxon>Tracheophyta</taxon>
        <taxon>Spermatophyta</taxon>
        <taxon>Magnoliopsida</taxon>
        <taxon>eudicotyledons</taxon>
        <taxon>Gunneridae</taxon>
        <taxon>Pentapetalae</taxon>
        <taxon>asterids</taxon>
        <taxon>lamiids</taxon>
        <taxon>Solanales</taxon>
        <taxon>Solanaceae</taxon>
        <taxon>Solanoideae</taxon>
        <taxon>Hyoscyameae</taxon>
        <taxon>Anisodus</taxon>
    </lineage>
</organism>
<comment type="subcellular location">
    <subcellularLocation>
        <location evidence="1 2">Nucleus</location>
    </subcellularLocation>
</comment>
<keyword evidence="2" id="KW-0238">DNA-binding</keyword>
<dbReference type="AlphaFoldDB" id="A0AAE1SHL5"/>
<dbReference type="EMBL" id="JAVYJV010000005">
    <property type="protein sequence ID" value="KAK4369739.1"/>
    <property type="molecule type" value="Genomic_DNA"/>
</dbReference>
<evidence type="ECO:0000256" key="3">
    <source>
        <dbReference type="SAM" id="Coils"/>
    </source>
</evidence>
<dbReference type="Gene3D" id="1.10.10.60">
    <property type="entry name" value="Homeodomain-like"/>
    <property type="match status" value="1"/>
</dbReference>
<keyword evidence="2" id="KW-0371">Homeobox</keyword>
<accession>A0AAE1SHL5</accession>
<keyword evidence="3" id="KW-0175">Coiled coil</keyword>
<gene>
    <name evidence="5" type="ORF">RND71_009214</name>
</gene>
<dbReference type="GO" id="GO:0005634">
    <property type="term" value="C:nucleus"/>
    <property type="evidence" value="ECO:0007669"/>
    <property type="project" value="UniProtKB-SubCell"/>
</dbReference>
<dbReference type="GO" id="GO:0003677">
    <property type="term" value="F:DNA binding"/>
    <property type="evidence" value="ECO:0007669"/>
    <property type="project" value="UniProtKB-KW"/>
</dbReference>
<dbReference type="CDD" id="cd00086">
    <property type="entry name" value="homeodomain"/>
    <property type="match status" value="1"/>
</dbReference>
<dbReference type="Pfam" id="PF00046">
    <property type="entry name" value="Homeodomain"/>
    <property type="match status" value="1"/>
</dbReference>
<evidence type="ECO:0000256" key="1">
    <source>
        <dbReference type="ARBA" id="ARBA00004123"/>
    </source>
</evidence>
<name>A0AAE1SHL5_9SOLA</name>
<keyword evidence="2" id="KW-0539">Nucleus</keyword>
<keyword evidence="6" id="KW-1185">Reference proteome</keyword>
<evidence type="ECO:0000259" key="4">
    <source>
        <dbReference type="Pfam" id="PF00046"/>
    </source>
</evidence>
<proteinExistence type="predicted"/>
<protein>
    <recommendedName>
        <fullName evidence="4">Homeobox domain-containing protein</fullName>
    </recommendedName>
</protein>
<evidence type="ECO:0000313" key="5">
    <source>
        <dbReference type="EMBL" id="KAK4369739.1"/>
    </source>
</evidence>
<dbReference type="Proteomes" id="UP001291623">
    <property type="component" value="Unassembled WGS sequence"/>
</dbReference>
<reference evidence="5" key="1">
    <citation type="submission" date="2023-12" db="EMBL/GenBank/DDBJ databases">
        <title>Genome assembly of Anisodus tanguticus.</title>
        <authorList>
            <person name="Wang Y.-J."/>
        </authorList>
    </citation>
    <scope>NUCLEOTIDE SEQUENCE</scope>
    <source>
        <strain evidence="5">KB-2021</strain>
        <tissue evidence="5">Leaf</tissue>
    </source>
</reference>
<dbReference type="InterPro" id="IPR001356">
    <property type="entry name" value="HD"/>
</dbReference>
<evidence type="ECO:0000313" key="6">
    <source>
        <dbReference type="Proteomes" id="UP001291623"/>
    </source>
</evidence>